<dbReference type="InterPro" id="IPR010982">
    <property type="entry name" value="Lambda_DNA-bd_dom_sf"/>
</dbReference>
<gene>
    <name evidence="3" type="ORF">AS52_02202</name>
</gene>
<dbReference type="CDD" id="cd00093">
    <property type="entry name" value="HTH_XRE"/>
    <property type="match status" value="1"/>
</dbReference>
<dbReference type="PANTHER" id="PTHR46797">
    <property type="entry name" value="HTH-TYPE TRANSCRIPTIONAL REGULATOR"/>
    <property type="match status" value="1"/>
</dbReference>
<dbReference type="InterPro" id="IPR001387">
    <property type="entry name" value="Cro/C1-type_HTH"/>
</dbReference>
<dbReference type="RefSeq" id="WP_309301326.1">
    <property type="nucleotide sequence ID" value="NZ_CP010586.1"/>
</dbReference>
<dbReference type="AlphaFoldDB" id="A0A806TS31"/>
<dbReference type="SUPFAM" id="SSF47413">
    <property type="entry name" value="lambda repressor-like DNA-binding domains"/>
    <property type="match status" value="1"/>
</dbReference>
<dbReference type="GO" id="GO:0005829">
    <property type="term" value="C:cytosol"/>
    <property type="evidence" value="ECO:0007669"/>
    <property type="project" value="TreeGrafter"/>
</dbReference>
<dbReference type="PROSITE" id="PS50943">
    <property type="entry name" value="HTH_CROC1"/>
    <property type="match status" value="1"/>
</dbReference>
<accession>A0A806TS31</accession>
<evidence type="ECO:0000256" key="1">
    <source>
        <dbReference type="ARBA" id="ARBA00023125"/>
    </source>
</evidence>
<dbReference type="GO" id="GO:0003700">
    <property type="term" value="F:DNA-binding transcription factor activity"/>
    <property type="evidence" value="ECO:0007669"/>
    <property type="project" value="TreeGrafter"/>
</dbReference>
<protein>
    <submittedName>
        <fullName evidence="3">Putative transcriptional regulator</fullName>
    </submittedName>
</protein>
<dbReference type="Proteomes" id="UP000036410">
    <property type="component" value="Chromosome"/>
</dbReference>
<name>A0A806TS31_PRIMG</name>
<dbReference type="Pfam" id="PF01381">
    <property type="entry name" value="HTH_3"/>
    <property type="match status" value="1"/>
</dbReference>
<evidence type="ECO:0000313" key="3">
    <source>
        <dbReference type="EMBL" id="AKP77167.1"/>
    </source>
</evidence>
<feature type="domain" description="HTH cro/C1-type" evidence="2">
    <location>
        <begin position="14"/>
        <end position="68"/>
    </location>
</feature>
<evidence type="ECO:0000259" key="2">
    <source>
        <dbReference type="PROSITE" id="PS50943"/>
    </source>
</evidence>
<dbReference type="InterPro" id="IPR050807">
    <property type="entry name" value="TransReg_Diox_bact_type"/>
</dbReference>
<dbReference type="GO" id="GO:0003677">
    <property type="term" value="F:DNA binding"/>
    <property type="evidence" value="ECO:0007669"/>
    <property type="project" value="UniProtKB-KW"/>
</dbReference>
<proteinExistence type="predicted"/>
<evidence type="ECO:0000313" key="4">
    <source>
        <dbReference type="Proteomes" id="UP000036410"/>
    </source>
</evidence>
<organism evidence="3 4">
    <name type="scientific">Priestia megaterium Q3</name>
    <dbReference type="NCBI Taxonomy" id="1452722"/>
    <lineage>
        <taxon>Bacteria</taxon>
        <taxon>Bacillati</taxon>
        <taxon>Bacillota</taxon>
        <taxon>Bacilli</taxon>
        <taxon>Bacillales</taxon>
        <taxon>Bacillaceae</taxon>
        <taxon>Priestia</taxon>
    </lineage>
</organism>
<sequence>MDEMELRGNFAYILKRLRKNKKMSQEKLALNSNLDRTYISLLERGVRNPTLPTIFKLSIVLEITPSQFIKQVEEITYENKNL</sequence>
<dbReference type="SMART" id="SM00530">
    <property type="entry name" value="HTH_XRE"/>
    <property type="match status" value="1"/>
</dbReference>
<dbReference type="EMBL" id="CP010586">
    <property type="protein sequence ID" value="AKP77167.1"/>
    <property type="molecule type" value="Genomic_DNA"/>
</dbReference>
<keyword evidence="1" id="KW-0238">DNA-binding</keyword>
<reference evidence="3 4" key="1">
    <citation type="submission" date="2015-01" db="EMBL/GenBank/DDBJ databases">
        <title>Genome sequence of bacillus megaterium Q3.</title>
        <authorList>
            <person name="Wang Y."/>
            <person name="Luo K."/>
            <person name="Bai L."/>
            <person name="Luo F."/>
        </authorList>
    </citation>
    <scope>NUCLEOTIDE SEQUENCE [LARGE SCALE GENOMIC DNA]</scope>
    <source>
        <strain evidence="3 4">Q3</strain>
    </source>
</reference>
<dbReference type="PANTHER" id="PTHR46797:SF1">
    <property type="entry name" value="METHYLPHOSPHONATE SYNTHASE"/>
    <property type="match status" value="1"/>
</dbReference>
<dbReference type="Gene3D" id="1.10.260.40">
    <property type="entry name" value="lambda repressor-like DNA-binding domains"/>
    <property type="match status" value="1"/>
</dbReference>